<comment type="caution">
    <text evidence="16">The sequence shown here is derived from an EMBL/GenBank/DDBJ whole genome shotgun (WGS) entry which is preliminary data.</text>
</comment>
<dbReference type="InterPro" id="IPR001173">
    <property type="entry name" value="Glyco_trans_2-like"/>
</dbReference>
<keyword evidence="6" id="KW-0378">Hydrolase</keyword>
<accession>A0A9X0WBI4</accession>
<evidence type="ECO:0000256" key="11">
    <source>
        <dbReference type="ARBA" id="ARBA00066964"/>
    </source>
</evidence>
<dbReference type="RefSeq" id="WP_200247281.1">
    <property type="nucleotide sequence ID" value="NZ_NRRY01000038.1"/>
</dbReference>
<keyword evidence="4 16" id="KW-0808">Transferase</keyword>
<dbReference type="SUPFAM" id="SSF51445">
    <property type="entry name" value="(Trans)glycosidases"/>
    <property type="match status" value="1"/>
</dbReference>
<protein>
    <recommendedName>
        <fullName evidence="12">Beta-monoglucosyldiacylglycerol synthase</fullName>
        <ecNumber evidence="11">2.4.1.336</ecNumber>
    </recommendedName>
    <alternativeName>
        <fullName evidence="13">UDP-glucose:1,2-diacylglycerol 3-beta-D-glucosyltransferase</fullName>
    </alternativeName>
</protein>
<feature type="transmembrane region" description="Helical" evidence="14">
    <location>
        <begin position="310"/>
        <end position="329"/>
    </location>
</feature>
<dbReference type="EMBL" id="NRRY01000038">
    <property type="protein sequence ID" value="MBK1620389.1"/>
    <property type="molecule type" value="Genomic_DNA"/>
</dbReference>
<evidence type="ECO:0000313" key="17">
    <source>
        <dbReference type="Proteomes" id="UP001138768"/>
    </source>
</evidence>
<feature type="transmembrane region" description="Helical" evidence="14">
    <location>
        <begin position="341"/>
        <end position="359"/>
    </location>
</feature>
<feature type="transmembrane region" description="Helical" evidence="14">
    <location>
        <begin position="836"/>
        <end position="860"/>
    </location>
</feature>
<evidence type="ECO:0000256" key="6">
    <source>
        <dbReference type="ARBA" id="ARBA00022801"/>
    </source>
</evidence>
<dbReference type="InterPro" id="IPR029044">
    <property type="entry name" value="Nucleotide-diphossugar_trans"/>
</dbReference>
<dbReference type="InterPro" id="IPR050321">
    <property type="entry name" value="Glycosyltr_2/OpgH_subfam"/>
</dbReference>
<feature type="transmembrane region" description="Helical" evidence="14">
    <location>
        <begin position="685"/>
        <end position="713"/>
    </location>
</feature>
<evidence type="ECO:0000256" key="1">
    <source>
        <dbReference type="ARBA" id="ARBA00004141"/>
    </source>
</evidence>
<evidence type="ECO:0000259" key="15">
    <source>
        <dbReference type="Pfam" id="PF13632"/>
    </source>
</evidence>
<sequence length="881" mass="99026">MHRTLSIVIPLLIAGLSVALWAMMNQPSVEPPWPTRIQGYSFQPMRADQDPQRRIYPSLTEIDQDLSLLQGEAHAIRTYSVDGPLGQIPALASAHGLNVSLGAWIGPDAKANQAELERLIDILREPHRNIVRVFVGNEAILREDVEVSELMRDLDRIRRLTEIPVGTAEPWHVWLKYPELAEHVDFIAIHLLPYWEGVPIDQAVDFSFKKLDEVQQAFPDKEVIIGEVGWPSHGRRNRGAEPSQANQTRFLRRVLARAEQEGTVYYVMEAFDQLWKTKIEGSIGSYWGVYDAEREPKFALTQPVVRIPNWHELAALSVGIAVLLLLLLYRDSSSLSSSGKGFLALITYAVSTAAVLLVYQYTQQYMTPLTTVVGVLLLIGGIGVLILLSAEAHEWAESLWLKRWRRAFPRREVPDAWLPMVSLHVPAYNEPPALLIETLDALAALNYPRFEVLVIDNNTKDPAVWEPVRAHCAQLNRRLMLKGQSHGQRFRFFHVSPLAGFKAGALNFALRETDPKAAIVAVIDADYLVSPNWLHDLIPAFFDDEVAIVQAPQDYRDGEENAFKAMCLAEYRGFFHIGMVTRNERNAIIQHGTMTMIRRNVLEAVGSWSEWCITEDAELGLRVFEAGHKALYIPATYGRGLIPDTFADFKKQRFRWAYGAVRVLIAHRRELLGLRRTRLTSGQRWHFLSGWLPWFADGFNLLFNFAALAWTIAMVAAPETITPPYMSIALVPLVLFGFKMIKSFVLYRRRVDATWRQAFAAGLAGLALSHTIARASWAGVFSGKLGFFRTPKLATSVALFRALMDAREEALLLFAFLLGAFAVLQRPDAYMIDVRVWAAVLLVQAVPYAAAILVSLISALPRLPANLVGTLREMRSSSSSA</sequence>
<dbReference type="SUPFAM" id="SSF53448">
    <property type="entry name" value="Nucleotide-diphospho-sugar transferases"/>
    <property type="match status" value="1"/>
</dbReference>
<evidence type="ECO:0000256" key="10">
    <source>
        <dbReference type="ARBA" id="ARBA00053004"/>
    </source>
</evidence>
<evidence type="ECO:0000256" key="3">
    <source>
        <dbReference type="ARBA" id="ARBA00022676"/>
    </source>
</evidence>
<dbReference type="PROSITE" id="PS00587">
    <property type="entry name" value="GLYCOSYL_HYDROL_F17"/>
    <property type="match status" value="1"/>
</dbReference>
<feature type="transmembrane region" description="Helical" evidence="14">
    <location>
        <begin position="365"/>
        <end position="388"/>
    </location>
</feature>
<dbReference type="FunFam" id="3.90.550.10:FF:000164">
    <property type="entry name" value="Beta-(1-3)-glucosyl transferase"/>
    <property type="match status" value="1"/>
</dbReference>
<evidence type="ECO:0000256" key="8">
    <source>
        <dbReference type="ARBA" id="ARBA00022989"/>
    </source>
</evidence>
<dbReference type="PANTHER" id="PTHR43867">
    <property type="entry name" value="CELLULOSE SYNTHASE CATALYTIC SUBUNIT A [UDP-FORMING]"/>
    <property type="match status" value="1"/>
</dbReference>
<dbReference type="AlphaFoldDB" id="A0A9X0WBI4"/>
<dbReference type="Proteomes" id="UP001138768">
    <property type="component" value="Unassembled WGS sequence"/>
</dbReference>
<dbReference type="GO" id="GO:0004553">
    <property type="term" value="F:hydrolase activity, hydrolyzing O-glycosyl compounds"/>
    <property type="evidence" value="ECO:0007669"/>
    <property type="project" value="InterPro"/>
</dbReference>
<keyword evidence="9 14" id="KW-0472">Membrane</keyword>
<dbReference type="GO" id="GO:0005975">
    <property type="term" value="P:carbohydrate metabolic process"/>
    <property type="evidence" value="ECO:0007669"/>
    <property type="project" value="InterPro"/>
</dbReference>
<comment type="subcellular location">
    <subcellularLocation>
        <location evidence="1">Membrane</location>
        <topology evidence="1">Multi-pass membrane protein</topology>
    </subcellularLocation>
</comment>
<dbReference type="PANTHER" id="PTHR43867:SF4">
    <property type="entry name" value="BETA-(1-3)-GLUCOSYL TRANSFERASE"/>
    <property type="match status" value="1"/>
</dbReference>
<dbReference type="Gene3D" id="3.20.20.80">
    <property type="entry name" value="Glycosidases"/>
    <property type="match status" value="1"/>
</dbReference>
<evidence type="ECO:0000256" key="2">
    <source>
        <dbReference type="ARBA" id="ARBA00004881"/>
    </source>
</evidence>
<gene>
    <name evidence="16" type="ORF">CKO42_18475</name>
</gene>
<keyword evidence="7" id="KW-0460">Magnesium</keyword>
<organism evidence="16 17">
    <name type="scientific">Lamprobacter modestohalophilus</name>
    <dbReference type="NCBI Taxonomy" id="1064514"/>
    <lineage>
        <taxon>Bacteria</taxon>
        <taxon>Pseudomonadati</taxon>
        <taxon>Pseudomonadota</taxon>
        <taxon>Gammaproteobacteria</taxon>
        <taxon>Chromatiales</taxon>
        <taxon>Chromatiaceae</taxon>
        <taxon>Lamprobacter</taxon>
    </lineage>
</organism>
<evidence type="ECO:0000256" key="7">
    <source>
        <dbReference type="ARBA" id="ARBA00022842"/>
    </source>
</evidence>
<dbReference type="InterPro" id="IPR000490">
    <property type="entry name" value="Glyco_hydro_17"/>
</dbReference>
<feature type="domain" description="Glycosyltransferase 2-like" evidence="15">
    <location>
        <begin position="519"/>
        <end position="716"/>
    </location>
</feature>
<proteinExistence type="predicted"/>
<evidence type="ECO:0000313" key="16">
    <source>
        <dbReference type="EMBL" id="MBK1620389.1"/>
    </source>
</evidence>
<name>A0A9X0WBI4_9GAMM</name>
<keyword evidence="8 14" id="KW-1133">Transmembrane helix</keyword>
<dbReference type="EC" id="2.4.1.336" evidence="11"/>
<reference evidence="16 17" key="1">
    <citation type="journal article" date="2020" name="Microorganisms">
        <title>Osmotic Adaptation and Compatible Solute Biosynthesis of Phototrophic Bacteria as Revealed from Genome Analyses.</title>
        <authorList>
            <person name="Imhoff J.F."/>
            <person name="Rahn T."/>
            <person name="Kunzel S."/>
            <person name="Keller A."/>
            <person name="Neulinger S.C."/>
        </authorList>
    </citation>
    <scope>NUCLEOTIDE SEQUENCE [LARGE SCALE GENOMIC DNA]</scope>
    <source>
        <strain evidence="16 17">DSM 25653</strain>
    </source>
</reference>
<dbReference type="GO" id="GO:0005886">
    <property type="term" value="C:plasma membrane"/>
    <property type="evidence" value="ECO:0007669"/>
    <property type="project" value="TreeGrafter"/>
</dbReference>
<dbReference type="Pfam" id="PF13632">
    <property type="entry name" value="Glyco_trans_2_3"/>
    <property type="match status" value="1"/>
</dbReference>
<keyword evidence="5 14" id="KW-0812">Transmembrane</keyword>
<dbReference type="GO" id="GO:0016758">
    <property type="term" value="F:hexosyltransferase activity"/>
    <property type="evidence" value="ECO:0007669"/>
    <property type="project" value="TreeGrafter"/>
</dbReference>
<keyword evidence="3" id="KW-0328">Glycosyltransferase</keyword>
<dbReference type="InterPro" id="IPR017853">
    <property type="entry name" value="GH"/>
</dbReference>
<evidence type="ECO:0000256" key="12">
    <source>
        <dbReference type="ARBA" id="ARBA00068721"/>
    </source>
</evidence>
<feature type="transmembrane region" description="Helical" evidence="14">
    <location>
        <begin position="759"/>
        <end position="778"/>
    </location>
</feature>
<comment type="pathway">
    <text evidence="2">Glycan metabolism.</text>
</comment>
<feature type="transmembrane region" description="Helical" evidence="14">
    <location>
        <begin position="798"/>
        <end position="824"/>
    </location>
</feature>
<keyword evidence="17" id="KW-1185">Reference proteome</keyword>
<evidence type="ECO:0000256" key="14">
    <source>
        <dbReference type="SAM" id="Phobius"/>
    </source>
</evidence>
<evidence type="ECO:0000256" key="9">
    <source>
        <dbReference type="ARBA" id="ARBA00023136"/>
    </source>
</evidence>
<evidence type="ECO:0000256" key="13">
    <source>
        <dbReference type="ARBA" id="ARBA00078564"/>
    </source>
</evidence>
<evidence type="ECO:0000256" key="4">
    <source>
        <dbReference type="ARBA" id="ARBA00022679"/>
    </source>
</evidence>
<comment type="catalytic activity">
    <reaction evidence="10">
        <text>a 1,2-diacyl-sn-glycerol + UDP-alpha-D-glucose = a 1,2-diacyl-3-O-(beta-D-glucopyranosyl)-sn-glycerol + UDP + H(+)</text>
        <dbReference type="Rhea" id="RHEA:17285"/>
        <dbReference type="ChEBI" id="CHEBI:15378"/>
        <dbReference type="ChEBI" id="CHEBI:17815"/>
        <dbReference type="ChEBI" id="CHEBI:58223"/>
        <dbReference type="ChEBI" id="CHEBI:58885"/>
        <dbReference type="ChEBI" id="CHEBI:75799"/>
        <dbReference type="EC" id="2.4.1.336"/>
    </reaction>
</comment>
<dbReference type="Gene3D" id="3.90.550.10">
    <property type="entry name" value="Spore Coat Polysaccharide Biosynthesis Protein SpsA, Chain A"/>
    <property type="match status" value="1"/>
</dbReference>
<feature type="transmembrane region" description="Helical" evidence="14">
    <location>
        <begin position="725"/>
        <end position="747"/>
    </location>
</feature>
<evidence type="ECO:0000256" key="5">
    <source>
        <dbReference type="ARBA" id="ARBA00022692"/>
    </source>
</evidence>